<evidence type="ECO:0000313" key="13">
    <source>
        <dbReference type="Proteomes" id="UP001500416"/>
    </source>
</evidence>
<comment type="similarity">
    <text evidence="2">Belongs to the methyltransferase superfamily. L-isoaspartyl/D-aspartyl protein methyltransferase family.</text>
</comment>
<proteinExistence type="inferred from homology"/>
<dbReference type="InterPro" id="IPR027573">
    <property type="entry name" value="Methyltran_FxLD"/>
</dbReference>
<dbReference type="NCBIfam" id="TIGR04364">
    <property type="entry name" value="methyltran_FxLD"/>
    <property type="match status" value="1"/>
</dbReference>
<organism evidence="12 13">
    <name type="scientific">Saccharothrix mutabilis subsp. mutabilis</name>
    <dbReference type="NCBI Taxonomy" id="66855"/>
    <lineage>
        <taxon>Bacteria</taxon>
        <taxon>Bacillati</taxon>
        <taxon>Actinomycetota</taxon>
        <taxon>Actinomycetes</taxon>
        <taxon>Pseudonocardiales</taxon>
        <taxon>Pseudonocardiaceae</taxon>
        <taxon>Saccharothrix</taxon>
    </lineage>
</organism>
<gene>
    <name evidence="12" type="ORF">GCM10010492_75900</name>
</gene>
<dbReference type="PANTHER" id="PTHR11579:SF0">
    <property type="entry name" value="PROTEIN-L-ISOASPARTATE(D-ASPARTATE) O-METHYLTRANSFERASE"/>
    <property type="match status" value="1"/>
</dbReference>
<dbReference type="CDD" id="cd02440">
    <property type="entry name" value="AdoMet_MTases"/>
    <property type="match status" value="1"/>
</dbReference>
<evidence type="ECO:0000256" key="3">
    <source>
        <dbReference type="ARBA" id="ARBA00011890"/>
    </source>
</evidence>
<dbReference type="EMBL" id="BAAABU010000036">
    <property type="protein sequence ID" value="GAA0263654.1"/>
    <property type="molecule type" value="Genomic_DNA"/>
</dbReference>
<evidence type="ECO:0000256" key="8">
    <source>
        <dbReference type="ARBA" id="ARBA00022691"/>
    </source>
</evidence>
<dbReference type="NCBIfam" id="TIGR03891">
    <property type="entry name" value="thiopep_ocin"/>
    <property type="match status" value="1"/>
</dbReference>
<evidence type="ECO:0000256" key="1">
    <source>
        <dbReference type="ARBA" id="ARBA00004496"/>
    </source>
</evidence>
<dbReference type="SUPFAM" id="SSF53335">
    <property type="entry name" value="S-adenosyl-L-methionine-dependent methyltransferases"/>
    <property type="match status" value="1"/>
</dbReference>
<keyword evidence="13" id="KW-1185">Reference proteome</keyword>
<reference evidence="12 13" key="1">
    <citation type="journal article" date="2019" name="Int. J. Syst. Evol. Microbiol.">
        <title>The Global Catalogue of Microorganisms (GCM) 10K type strain sequencing project: providing services to taxonomists for standard genome sequencing and annotation.</title>
        <authorList>
            <consortium name="The Broad Institute Genomics Platform"/>
            <consortium name="The Broad Institute Genome Sequencing Center for Infectious Disease"/>
            <person name="Wu L."/>
            <person name="Ma J."/>
        </authorList>
    </citation>
    <scope>NUCLEOTIDE SEQUENCE [LARGE SCALE GENOMIC DNA]</scope>
    <source>
        <strain evidence="12 13">JCM 3380</strain>
    </source>
</reference>
<comment type="subcellular location">
    <subcellularLocation>
        <location evidence="1">Cytoplasm</location>
    </subcellularLocation>
</comment>
<evidence type="ECO:0000256" key="4">
    <source>
        <dbReference type="ARBA" id="ARBA00013346"/>
    </source>
</evidence>
<protein>
    <recommendedName>
        <fullName evidence="4">Protein-L-isoaspartate O-methyltransferase</fullName>
        <ecNumber evidence="3">2.1.1.77</ecNumber>
    </recommendedName>
    <alternativeName>
        <fullName evidence="11">L-isoaspartyl protein carboxyl methyltransferase</fullName>
    </alternativeName>
    <alternativeName>
        <fullName evidence="9">Protein L-isoaspartyl methyltransferase</fullName>
    </alternativeName>
    <alternativeName>
        <fullName evidence="10">Protein-beta-aspartate methyltransferase</fullName>
    </alternativeName>
</protein>
<name>A0ABN0UWG3_9PSEU</name>
<dbReference type="EC" id="2.1.1.77" evidence="3"/>
<comment type="caution">
    <text evidence="12">The sequence shown here is derived from an EMBL/GenBank/DDBJ whole genome shotgun (WGS) entry which is preliminary data.</text>
</comment>
<evidence type="ECO:0000256" key="5">
    <source>
        <dbReference type="ARBA" id="ARBA00022490"/>
    </source>
</evidence>
<sequence length="591" mass="64137">MNEIVAHRLPQLLETTGSAARAWYIRYRSPQENDHLRLRLRTSSQEEHLRAVAAVGEWAQQLRHDGLASHLILDTYFPETGRYGPGPAMEAAEEVFIADSTAVSSQLRQLPDAVVAPAVLAAVGMIAIADGFLDSRERALRWLLDRPAPGTADRHHTESVIRLILAENLRELPGWTDELTQAWKARAAALAAYRKQLPAEIDADAVLESLLHMHHNRVLGVAVEQTLREVPRHRFVPATQLTDAYANQAVITKRAADGAALSCASVPTVVAMMLDQLDVQPGHRILEVGAGTGYNAALLATLTGPTGHVTTVDIDPEVTAGARAGLDVTGFADVEVITTDGSLGARDNAPYDRIIVTVGAFDIPPAWREQLAPGGRLVVPLRWRSQTRSVAFVRDDDRLRSDSVKLCGFVPMIGQDSERSAHLDDDEQVTLYWDADQDIDPELLHGVLSTPKTEVWSEVTVGDSEPFDGVSLRMTATEPATCRIAADQAAVDSGLCTPAIPSRSPALAEGDSLAYFTYRRVGADQSGGARAELGAIGHGRAGDRLAQRLSDQIRAWGTNRTGEPIVIAYSAEHPVEGLVITRRWTELIIES</sequence>
<dbReference type="InterPro" id="IPR000682">
    <property type="entry name" value="PCMT"/>
</dbReference>
<keyword evidence="7" id="KW-0808">Transferase</keyword>
<dbReference type="RefSeq" id="WP_343940288.1">
    <property type="nucleotide sequence ID" value="NZ_BAAABU010000036.1"/>
</dbReference>
<evidence type="ECO:0000256" key="10">
    <source>
        <dbReference type="ARBA" id="ARBA00031323"/>
    </source>
</evidence>
<dbReference type="Gene3D" id="3.40.50.150">
    <property type="entry name" value="Vaccinia Virus protein VP39"/>
    <property type="match status" value="1"/>
</dbReference>
<evidence type="ECO:0000256" key="7">
    <source>
        <dbReference type="ARBA" id="ARBA00022679"/>
    </source>
</evidence>
<dbReference type="InterPro" id="IPR023809">
    <property type="entry name" value="Thiopep_bacteriocin_synth_dom"/>
</dbReference>
<evidence type="ECO:0000256" key="9">
    <source>
        <dbReference type="ARBA" id="ARBA00030757"/>
    </source>
</evidence>
<evidence type="ECO:0000313" key="12">
    <source>
        <dbReference type="EMBL" id="GAA0263654.1"/>
    </source>
</evidence>
<accession>A0ABN0UWG3</accession>
<evidence type="ECO:0000256" key="2">
    <source>
        <dbReference type="ARBA" id="ARBA00005369"/>
    </source>
</evidence>
<dbReference type="PANTHER" id="PTHR11579">
    <property type="entry name" value="PROTEIN-L-ISOASPARTATE O-METHYLTRANSFERASE"/>
    <property type="match status" value="1"/>
</dbReference>
<dbReference type="InterPro" id="IPR029063">
    <property type="entry name" value="SAM-dependent_MTases_sf"/>
</dbReference>
<evidence type="ECO:0000256" key="6">
    <source>
        <dbReference type="ARBA" id="ARBA00022603"/>
    </source>
</evidence>
<dbReference type="Proteomes" id="UP001500416">
    <property type="component" value="Unassembled WGS sequence"/>
</dbReference>
<keyword evidence="8" id="KW-0949">S-adenosyl-L-methionine</keyword>
<dbReference type="Pfam" id="PF01135">
    <property type="entry name" value="PCMT"/>
    <property type="match status" value="1"/>
</dbReference>
<keyword evidence="5" id="KW-0963">Cytoplasm</keyword>
<keyword evidence="6" id="KW-0489">Methyltransferase</keyword>
<evidence type="ECO:0000256" key="11">
    <source>
        <dbReference type="ARBA" id="ARBA00031350"/>
    </source>
</evidence>